<dbReference type="Proteomes" id="UP000032180">
    <property type="component" value="Chromosome 3"/>
</dbReference>
<reference evidence="1 2" key="1">
    <citation type="submission" date="2012-08" db="EMBL/GenBank/DDBJ databases">
        <title>Oryza genome evolution.</title>
        <authorList>
            <person name="Wing R.A."/>
        </authorList>
    </citation>
    <scope>NUCLEOTIDE SEQUENCE</scope>
</reference>
<reference evidence="2" key="2">
    <citation type="submission" date="2013-12" db="EMBL/GenBank/DDBJ databases">
        <authorList>
            <person name="Yu Y."/>
            <person name="Lee S."/>
            <person name="de Baynast K."/>
            <person name="Wissotski M."/>
            <person name="Liu L."/>
            <person name="Talag J."/>
            <person name="Goicoechea J."/>
            <person name="Angelova A."/>
            <person name="Jetty R."/>
            <person name="Kudrna D."/>
            <person name="Golser W."/>
            <person name="Rivera L."/>
            <person name="Zhang J."/>
            <person name="Wing R."/>
        </authorList>
    </citation>
    <scope>NUCLEOTIDE SEQUENCE</scope>
</reference>
<accession>A0A0D9VPE2</accession>
<reference evidence="1" key="3">
    <citation type="submission" date="2015-04" db="UniProtKB">
        <authorList>
            <consortium name="EnsemblPlants"/>
        </authorList>
    </citation>
    <scope>IDENTIFICATION</scope>
</reference>
<dbReference type="AlphaFoldDB" id="A0A0D9VPE2"/>
<evidence type="ECO:0000313" key="2">
    <source>
        <dbReference type="Proteomes" id="UP000032180"/>
    </source>
</evidence>
<organism evidence="1 2">
    <name type="scientific">Leersia perrieri</name>
    <dbReference type="NCBI Taxonomy" id="77586"/>
    <lineage>
        <taxon>Eukaryota</taxon>
        <taxon>Viridiplantae</taxon>
        <taxon>Streptophyta</taxon>
        <taxon>Embryophyta</taxon>
        <taxon>Tracheophyta</taxon>
        <taxon>Spermatophyta</taxon>
        <taxon>Magnoliopsida</taxon>
        <taxon>Liliopsida</taxon>
        <taxon>Poales</taxon>
        <taxon>Poaceae</taxon>
        <taxon>BOP clade</taxon>
        <taxon>Oryzoideae</taxon>
        <taxon>Oryzeae</taxon>
        <taxon>Oryzinae</taxon>
        <taxon>Leersia</taxon>
    </lineage>
</organism>
<keyword evidence="2" id="KW-1185">Reference proteome</keyword>
<sequence length="93" mass="10680">MGFKPNSNPMEEIGIAGIEDTQINLIHRPIKDVTEGNSKATNVEAIGINHTVDEDIPPPSQNINTYVVFLEIKVEKIECYDWLREEGRWEEWL</sequence>
<dbReference type="Gramene" id="LPERR03G02980.1">
    <property type="protein sequence ID" value="LPERR03G02980.1"/>
    <property type="gene ID" value="LPERR03G02980"/>
</dbReference>
<proteinExistence type="predicted"/>
<protein>
    <submittedName>
        <fullName evidence="1">Uncharacterized protein</fullName>
    </submittedName>
</protein>
<evidence type="ECO:0000313" key="1">
    <source>
        <dbReference type="EnsemblPlants" id="LPERR03G02980.1"/>
    </source>
</evidence>
<name>A0A0D9VPE2_9ORYZ</name>
<dbReference type="STRING" id="77586.A0A0D9VPE2"/>
<dbReference type="HOGENOM" id="CLU_2402847_0_0_1"/>
<dbReference type="EnsemblPlants" id="LPERR03G02980.1">
    <property type="protein sequence ID" value="LPERR03G02980.1"/>
    <property type="gene ID" value="LPERR03G02980"/>
</dbReference>